<organism evidence="2 3">
    <name type="scientific">Microlunatus antarcticus</name>
    <dbReference type="NCBI Taxonomy" id="53388"/>
    <lineage>
        <taxon>Bacteria</taxon>
        <taxon>Bacillati</taxon>
        <taxon>Actinomycetota</taxon>
        <taxon>Actinomycetes</taxon>
        <taxon>Propionibacteriales</taxon>
        <taxon>Propionibacteriaceae</taxon>
        <taxon>Microlunatus</taxon>
    </lineage>
</organism>
<reference evidence="2 3" key="1">
    <citation type="submission" date="2020-08" db="EMBL/GenBank/DDBJ databases">
        <title>Sequencing the genomes of 1000 actinobacteria strains.</title>
        <authorList>
            <person name="Klenk H.-P."/>
        </authorList>
    </citation>
    <scope>NUCLEOTIDE SEQUENCE [LARGE SCALE GENOMIC DNA]</scope>
    <source>
        <strain evidence="2 3">DSM 11053</strain>
    </source>
</reference>
<feature type="region of interest" description="Disordered" evidence="1">
    <location>
        <begin position="1"/>
        <end position="21"/>
    </location>
</feature>
<dbReference type="Proteomes" id="UP000565572">
    <property type="component" value="Unassembled WGS sequence"/>
</dbReference>
<keyword evidence="3" id="KW-1185">Reference proteome</keyword>
<accession>A0A7W5JU63</accession>
<name>A0A7W5JU63_9ACTN</name>
<sequence>MPAPGVPGRAGGRLGVGPAPVLVPPGRGAEVEGRSSWRAAGAGVAGRGAPGRAEAGVALRVVEAPGLPGADGVGGFRVDGAVLGAGAGGVRVEGAVDSADVRAAGAAGAAGVRVEGADGAAGVRVDGEAPGRGPGVADEVPGTLGRGAEGVADGALGLEGAVGALGAAGAALRAAGTAGVGRAAGASAGASFSRRRRMTGASRVDEGDLTNSPMSLAIERTALLSTPSSLASS</sequence>
<protein>
    <submittedName>
        <fullName evidence="2">Uncharacterized protein</fullName>
    </submittedName>
</protein>
<evidence type="ECO:0000313" key="3">
    <source>
        <dbReference type="Proteomes" id="UP000565572"/>
    </source>
</evidence>
<proteinExistence type="predicted"/>
<evidence type="ECO:0000313" key="2">
    <source>
        <dbReference type="EMBL" id="MBB3326126.1"/>
    </source>
</evidence>
<comment type="caution">
    <text evidence="2">The sequence shown here is derived from an EMBL/GenBank/DDBJ whole genome shotgun (WGS) entry which is preliminary data.</text>
</comment>
<dbReference type="AlphaFoldDB" id="A0A7W5JU63"/>
<gene>
    <name evidence="2" type="ORF">FHX39_001070</name>
</gene>
<evidence type="ECO:0000256" key="1">
    <source>
        <dbReference type="SAM" id="MobiDB-lite"/>
    </source>
</evidence>
<feature type="region of interest" description="Disordered" evidence="1">
    <location>
        <begin position="189"/>
        <end position="213"/>
    </location>
</feature>
<dbReference type="EMBL" id="JACHZG010000001">
    <property type="protein sequence ID" value="MBB3326126.1"/>
    <property type="molecule type" value="Genomic_DNA"/>
</dbReference>